<comment type="caution">
    <text evidence="2">The sequence shown here is derived from an EMBL/GenBank/DDBJ whole genome shotgun (WGS) entry which is preliminary data.</text>
</comment>
<sequence>MGKRRVKRNHSYYEAKVRSSELFAVRCQASEVTSLESLLRICRVAPDPLKDWQMYIQYYKSNNDFEQEFQIQQRCVRSCIYMPQYKNSVEFVKEFILYAKLCQDPLQEFKLAWECRVGREMAMFWMSWTWFAEKAKHYRFTLKLFKQSLKCVKGEKMIVVKDRFACFKLRMKDLGIDLDSLRYDVKEKVQTTQTPRSRCASKVNKIEVQDETPLQKRSAQGVSASTTVSVLANVSNTPTVTTTKKSRSCSKSTNVCNTKKLCVDNSNMVTPLPSSSTSVNAISKIKQRTNSSKSPRKKRVVFDSLLQNAFKEAVNPDLLQCFADCGEQLSLQVARISDPEVIDMPQFFTNFMQKVGVNPEDQKAFGNRSVQVSFSIEQVKGENKLPVNLRKNGIYAIVEKIDGIKYILKFGCSFSGNRHGDYRLTPKQSFEVVHLLVGGWDDTEETMKNELFKCLANLAESTNMDISDEFKSFLSMIVNGGHEHGLLRPVAFRAIETFSTIECHIQTHRKHNPQEFFAGVSKKFYQKTKEQVEESVDILFDNVQSICQSNNLSSGDYLNTWNVAEEYLEEEKRGKYVSAQVLLSMYTISPIPGYENKFENMLECVENPKSLFDTNFSDSQRDDANVKFTARLQTAENQPASLLVANYNPEATAHRSERNLLEVAYANGWKPVTEIKFGDESDKNNSKIVLVSKNRSVVIFMNSAGTCLDPTGKFSTSYQRDALFAIHVVHKVLDRFNWNGESSLGSKDTAFIAGMWRDRMGMFNVQANDISFNLKALFARDMYDVNMYDGNFSKLKRRSKYITSQIDKMQIRPKFENKKVHLMTTRNKDLWKFIHKEFLEKEYLKRVRNESRNEKDFQKGALMLLQFLIAKYFAQNNHPGTNIRSDIIGHMLDHRFGDPKKNLAMIQNNGIWRSNEVQQFHDSIMFFHEDQLEEKINGGLKIEKIAMGVPTRSVVQCKCFWNENLKPKINKGKKEMTYGDAINALGHLLKKLELAERHSNHFINFGRGQQGLSTEHPGNLRVQELFRARLSKYQMTNMRTVRKFTKQFWKDLTGEGIELYKYVDDGPELILIEEASKKEKYLMENMRYWKDLE</sequence>
<gene>
    <name evidence="2" type="ORF">CTEN210_04802</name>
</gene>
<dbReference type="Gene3D" id="1.25.40.430">
    <property type="match status" value="1"/>
</dbReference>
<name>A0AAD3CLT7_9STRA</name>
<dbReference type="GO" id="GO:0007094">
    <property type="term" value="P:mitotic spindle assembly checkpoint signaling"/>
    <property type="evidence" value="ECO:0007669"/>
    <property type="project" value="InterPro"/>
</dbReference>
<dbReference type="PANTHER" id="PTHR14030">
    <property type="entry name" value="MITOTIC CHECKPOINT SERINE/THREONINE-PROTEIN KINASE BUB1"/>
    <property type="match status" value="1"/>
</dbReference>
<dbReference type="Pfam" id="PF08311">
    <property type="entry name" value="Mad3_BUB1_I"/>
    <property type="match status" value="1"/>
</dbReference>
<feature type="domain" description="BUB1 N-terminal" evidence="1">
    <location>
        <begin position="35"/>
        <end position="199"/>
    </location>
</feature>
<dbReference type="GO" id="GO:0051754">
    <property type="term" value="P:meiotic sister chromatid cohesion, centromeric"/>
    <property type="evidence" value="ECO:0007669"/>
    <property type="project" value="TreeGrafter"/>
</dbReference>
<dbReference type="PANTHER" id="PTHR14030:SF4">
    <property type="entry name" value="BUB1 KINASE, ISOFORM A-RELATED"/>
    <property type="match status" value="1"/>
</dbReference>
<organism evidence="2 3">
    <name type="scientific">Chaetoceros tenuissimus</name>
    <dbReference type="NCBI Taxonomy" id="426638"/>
    <lineage>
        <taxon>Eukaryota</taxon>
        <taxon>Sar</taxon>
        <taxon>Stramenopiles</taxon>
        <taxon>Ochrophyta</taxon>
        <taxon>Bacillariophyta</taxon>
        <taxon>Coscinodiscophyceae</taxon>
        <taxon>Chaetocerotophycidae</taxon>
        <taxon>Chaetocerotales</taxon>
        <taxon>Chaetocerotaceae</taxon>
        <taxon>Chaetoceros</taxon>
    </lineage>
</organism>
<dbReference type="SMART" id="SM00777">
    <property type="entry name" value="Mad3_BUB1_I"/>
    <property type="match status" value="1"/>
</dbReference>
<dbReference type="Proteomes" id="UP001054902">
    <property type="component" value="Unassembled WGS sequence"/>
</dbReference>
<keyword evidence="3" id="KW-1185">Reference proteome</keyword>
<protein>
    <recommendedName>
        <fullName evidence="1">BUB1 N-terminal domain-containing protein</fullName>
    </recommendedName>
</protein>
<evidence type="ECO:0000313" key="3">
    <source>
        <dbReference type="Proteomes" id="UP001054902"/>
    </source>
</evidence>
<evidence type="ECO:0000313" key="2">
    <source>
        <dbReference type="EMBL" id="GFH48326.1"/>
    </source>
</evidence>
<evidence type="ECO:0000259" key="1">
    <source>
        <dbReference type="PROSITE" id="PS51489"/>
    </source>
</evidence>
<dbReference type="GO" id="GO:0004672">
    <property type="term" value="F:protein kinase activity"/>
    <property type="evidence" value="ECO:0007669"/>
    <property type="project" value="TreeGrafter"/>
</dbReference>
<dbReference type="InterPro" id="IPR015661">
    <property type="entry name" value="Bub1/Mad3"/>
</dbReference>
<proteinExistence type="predicted"/>
<dbReference type="EMBL" id="BLLK01000027">
    <property type="protein sequence ID" value="GFH48326.1"/>
    <property type="molecule type" value="Genomic_DNA"/>
</dbReference>
<dbReference type="AlphaFoldDB" id="A0AAD3CLT7"/>
<accession>A0AAD3CLT7</accession>
<dbReference type="InterPro" id="IPR013212">
    <property type="entry name" value="Mad3/Bub1_I"/>
</dbReference>
<dbReference type="PROSITE" id="PS51489">
    <property type="entry name" value="BUB1_N"/>
    <property type="match status" value="1"/>
</dbReference>
<reference evidence="2 3" key="1">
    <citation type="journal article" date="2021" name="Sci. Rep.">
        <title>The genome of the diatom Chaetoceros tenuissimus carries an ancient integrated fragment of an extant virus.</title>
        <authorList>
            <person name="Hongo Y."/>
            <person name="Kimura K."/>
            <person name="Takaki Y."/>
            <person name="Yoshida Y."/>
            <person name="Baba S."/>
            <person name="Kobayashi G."/>
            <person name="Nagasaki K."/>
            <person name="Hano T."/>
            <person name="Tomaru Y."/>
        </authorList>
    </citation>
    <scope>NUCLEOTIDE SEQUENCE [LARGE SCALE GENOMIC DNA]</scope>
    <source>
        <strain evidence="2 3">NIES-3715</strain>
    </source>
</reference>
<dbReference type="GO" id="GO:0032991">
    <property type="term" value="C:protein-containing complex"/>
    <property type="evidence" value="ECO:0007669"/>
    <property type="project" value="UniProtKB-ARBA"/>
</dbReference>